<evidence type="ECO:0000313" key="3">
    <source>
        <dbReference type="Proteomes" id="UP000799757"/>
    </source>
</evidence>
<organism evidence="2 3">
    <name type="scientific">Melanomma pulvis-pyrius CBS 109.77</name>
    <dbReference type="NCBI Taxonomy" id="1314802"/>
    <lineage>
        <taxon>Eukaryota</taxon>
        <taxon>Fungi</taxon>
        <taxon>Dikarya</taxon>
        <taxon>Ascomycota</taxon>
        <taxon>Pezizomycotina</taxon>
        <taxon>Dothideomycetes</taxon>
        <taxon>Pleosporomycetidae</taxon>
        <taxon>Pleosporales</taxon>
        <taxon>Melanommataceae</taxon>
        <taxon>Melanomma</taxon>
    </lineage>
</organism>
<keyword evidence="1" id="KW-0472">Membrane</keyword>
<feature type="transmembrane region" description="Helical" evidence="1">
    <location>
        <begin position="56"/>
        <end position="81"/>
    </location>
</feature>
<evidence type="ECO:0000256" key="1">
    <source>
        <dbReference type="SAM" id="Phobius"/>
    </source>
</evidence>
<feature type="transmembrane region" description="Helical" evidence="1">
    <location>
        <begin position="30"/>
        <end position="49"/>
    </location>
</feature>
<reference evidence="2" key="1">
    <citation type="journal article" date="2020" name="Stud. Mycol.">
        <title>101 Dothideomycetes genomes: a test case for predicting lifestyles and emergence of pathogens.</title>
        <authorList>
            <person name="Haridas S."/>
            <person name="Albert R."/>
            <person name="Binder M."/>
            <person name="Bloem J."/>
            <person name="Labutti K."/>
            <person name="Salamov A."/>
            <person name="Andreopoulos B."/>
            <person name="Baker S."/>
            <person name="Barry K."/>
            <person name="Bills G."/>
            <person name="Bluhm B."/>
            <person name="Cannon C."/>
            <person name="Castanera R."/>
            <person name="Culley D."/>
            <person name="Daum C."/>
            <person name="Ezra D."/>
            <person name="Gonzalez J."/>
            <person name="Henrissat B."/>
            <person name="Kuo A."/>
            <person name="Liang C."/>
            <person name="Lipzen A."/>
            <person name="Lutzoni F."/>
            <person name="Magnuson J."/>
            <person name="Mondo S."/>
            <person name="Nolan M."/>
            <person name="Ohm R."/>
            <person name="Pangilinan J."/>
            <person name="Park H.-J."/>
            <person name="Ramirez L."/>
            <person name="Alfaro M."/>
            <person name="Sun H."/>
            <person name="Tritt A."/>
            <person name="Yoshinaga Y."/>
            <person name="Zwiers L.-H."/>
            <person name="Turgeon B."/>
            <person name="Goodwin S."/>
            <person name="Spatafora J."/>
            <person name="Crous P."/>
            <person name="Grigoriev I."/>
        </authorList>
    </citation>
    <scope>NUCLEOTIDE SEQUENCE</scope>
    <source>
        <strain evidence="2">CBS 109.77</strain>
    </source>
</reference>
<evidence type="ECO:0000313" key="2">
    <source>
        <dbReference type="EMBL" id="KAF2787581.1"/>
    </source>
</evidence>
<accession>A0A6A6WUP7</accession>
<gene>
    <name evidence="2" type="ORF">K505DRAFT_124159</name>
</gene>
<keyword evidence="1" id="KW-1133">Transmembrane helix</keyword>
<dbReference type="EMBL" id="MU002302">
    <property type="protein sequence ID" value="KAF2787581.1"/>
    <property type="molecule type" value="Genomic_DNA"/>
</dbReference>
<keyword evidence="1" id="KW-0812">Transmembrane</keyword>
<dbReference type="AlphaFoldDB" id="A0A6A6WUP7"/>
<name>A0A6A6WUP7_9PLEO</name>
<proteinExistence type="predicted"/>
<keyword evidence="3" id="KW-1185">Reference proteome</keyword>
<sequence>MPKPPAMSLPSTRPLLLQRRYLPMNYQTTFSLFPLLLGLLLALLSFLRFSPSCASLLLALLSFLRFSPSCASLLLALLSFLRFSPSCASLLPSQT</sequence>
<dbReference type="Proteomes" id="UP000799757">
    <property type="component" value="Unassembled WGS sequence"/>
</dbReference>
<protein>
    <submittedName>
        <fullName evidence="2">Uncharacterized protein</fullName>
    </submittedName>
</protein>